<evidence type="ECO:0000313" key="6">
    <source>
        <dbReference type="Proteomes" id="UP000813423"/>
    </source>
</evidence>
<protein>
    <submittedName>
        <fullName evidence="5">Uncharacterized protein</fullName>
    </submittedName>
</protein>
<dbReference type="OMA" id="PPCSNCI"/>
<dbReference type="CDD" id="cd00067">
    <property type="entry name" value="GAL4"/>
    <property type="match status" value="1"/>
</dbReference>
<name>A0A229Y3U2_ASPFM</name>
<keyword evidence="1" id="KW-0805">Transcription regulation</keyword>
<accession>A0A229Y3U2</accession>
<dbReference type="GO" id="GO:0001228">
    <property type="term" value="F:DNA-binding transcription activator activity, RNA polymerase II-specific"/>
    <property type="evidence" value="ECO:0007669"/>
    <property type="project" value="TreeGrafter"/>
</dbReference>
<gene>
    <name evidence="5" type="ORF">KXV57_000049</name>
</gene>
<dbReference type="PANTHER" id="PTHR47784:SF10">
    <property type="entry name" value="TRANSCRIPTION FACTOR, PUTATIVE (AFU_ORTHOLOGUE AFUA_6G14150)-RELATED"/>
    <property type="match status" value="1"/>
</dbReference>
<dbReference type="PANTHER" id="PTHR47784">
    <property type="entry name" value="STEROL UPTAKE CONTROL PROTEIN 2"/>
    <property type="match status" value="1"/>
</dbReference>
<dbReference type="PROSITE" id="PS50048">
    <property type="entry name" value="ZN2_CY6_FUNGAL_2"/>
    <property type="match status" value="1"/>
</dbReference>
<keyword evidence="2" id="KW-0238">DNA-binding</keyword>
<dbReference type="InterPro" id="IPR036864">
    <property type="entry name" value="Zn2-C6_fun-type_DNA-bd_sf"/>
</dbReference>
<evidence type="ECO:0000256" key="3">
    <source>
        <dbReference type="ARBA" id="ARBA00023163"/>
    </source>
</evidence>
<dbReference type="InterPro" id="IPR001138">
    <property type="entry name" value="Zn2Cys6_DnaBD"/>
</dbReference>
<dbReference type="EMBL" id="JAIBSC010000001">
    <property type="protein sequence ID" value="KAH1911665.1"/>
    <property type="molecule type" value="Genomic_DNA"/>
</dbReference>
<dbReference type="SMART" id="SM00066">
    <property type="entry name" value="GAL4"/>
    <property type="match status" value="1"/>
</dbReference>
<organism evidence="5 6">
    <name type="scientific">Aspergillus fumigatus</name>
    <name type="common">Neosartorya fumigata</name>
    <dbReference type="NCBI Taxonomy" id="746128"/>
    <lineage>
        <taxon>Eukaryota</taxon>
        <taxon>Fungi</taxon>
        <taxon>Dikarya</taxon>
        <taxon>Ascomycota</taxon>
        <taxon>Pezizomycotina</taxon>
        <taxon>Eurotiomycetes</taxon>
        <taxon>Eurotiomycetidae</taxon>
        <taxon>Eurotiales</taxon>
        <taxon>Aspergillaceae</taxon>
        <taxon>Aspergillus</taxon>
        <taxon>Aspergillus subgen. Fumigati</taxon>
    </lineage>
</organism>
<evidence type="ECO:0000256" key="2">
    <source>
        <dbReference type="ARBA" id="ARBA00023125"/>
    </source>
</evidence>
<dbReference type="GO" id="GO:0008270">
    <property type="term" value="F:zinc ion binding"/>
    <property type="evidence" value="ECO:0007669"/>
    <property type="project" value="InterPro"/>
</dbReference>
<dbReference type="AlphaFoldDB" id="A0A229Y3U2"/>
<dbReference type="GO" id="GO:0003677">
    <property type="term" value="F:DNA binding"/>
    <property type="evidence" value="ECO:0007669"/>
    <property type="project" value="UniProtKB-KW"/>
</dbReference>
<comment type="caution">
    <text evidence="5">The sequence shown here is derived from an EMBL/GenBank/DDBJ whole genome shotgun (WGS) entry which is preliminary data.</text>
</comment>
<evidence type="ECO:0000256" key="4">
    <source>
        <dbReference type="ARBA" id="ARBA00023242"/>
    </source>
</evidence>
<dbReference type="Gene3D" id="4.10.240.10">
    <property type="entry name" value="Zn(2)-C6 fungal-type DNA-binding domain"/>
    <property type="match status" value="1"/>
</dbReference>
<evidence type="ECO:0000256" key="1">
    <source>
        <dbReference type="ARBA" id="ARBA00023015"/>
    </source>
</evidence>
<evidence type="ECO:0000313" key="5">
    <source>
        <dbReference type="EMBL" id="KAH1911665.1"/>
    </source>
</evidence>
<dbReference type="SUPFAM" id="SSF57701">
    <property type="entry name" value="Zn2/Cys6 DNA-binding domain"/>
    <property type="match status" value="1"/>
</dbReference>
<proteinExistence type="predicted"/>
<keyword evidence="4" id="KW-0539">Nucleus</keyword>
<keyword evidence="3" id="KW-0804">Transcription</keyword>
<reference evidence="5" key="1">
    <citation type="submission" date="2021-08" db="EMBL/GenBank/DDBJ databases">
        <title>Global Aspergillus fumigatus from environmental and clinical sources.</title>
        <authorList>
            <person name="Barber A."/>
            <person name="Sae-Ong T."/>
        </authorList>
    </citation>
    <scope>NUCLEOTIDE SEQUENCE</scope>
    <source>
        <strain evidence="5">NRZ-2016-071</strain>
    </source>
</reference>
<dbReference type="Proteomes" id="UP000813423">
    <property type="component" value="Unassembled WGS sequence"/>
</dbReference>
<sequence>MPPRRSHTKSRMGCDQCKKRRVKCDETGPPCANCIARELSCSYFNTPKPRSLVNGASVSPVSITSSGGGHIAETFGRSFNTGTSTLTKGSNLRELELMHKYSTETYMSLSNRPSDYHVWQVVIPRKALEHDFLLNGVLAVAALHVASTLKPPDALTYIDTALEYHNRAFAPYRQAIDNLTPMNCDAVFAHSVLTTVIGIALPRLTAERNESSGITENIVVVFELLQGVSKIFKISRPWLTMQLFTSQNDWDKVTRSKLDSETERALNRLAVLNDDIVATVDPEQYLIVKDAICRLHECFTGYATNGEAASVLRWLAVASKEFAHALRCRKPFPLMVLMYWGVLLGELDGKWWWAKNSGTALVSELLAVLQPGDIRWEEARLWPKHKMGL</sequence>
<dbReference type="PROSITE" id="PS00463">
    <property type="entry name" value="ZN2_CY6_FUNGAL_1"/>
    <property type="match status" value="1"/>
</dbReference>
<dbReference type="Pfam" id="PF00172">
    <property type="entry name" value="Zn_clus"/>
    <property type="match status" value="1"/>
</dbReference>
<dbReference type="InterPro" id="IPR053157">
    <property type="entry name" value="Sterol_Uptake_Regulator"/>
</dbReference>